<sequence>MFIILEILLLAVFVFAEEEDNSLSPGNVKKVLCEEDYAEISELAMECFETVDHSFYQDTKDCFSDVEGETTEDLKNYYCSHEVEQLEREEECATKWLEENDRGEDIMKMKKEIALCVIDKMNSEEKRK</sequence>
<comment type="caution">
    <text evidence="2">The sequence shown here is derived from an EMBL/GenBank/DDBJ whole genome shotgun (WGS) entry which is preliminary data.</text>
</comment>
<evidence type="ECO:0000256" key="1">
    <source>
        <dbReference type="SAM" id="SignalP"/>
    </source>
</evidence>
<evidence type="ECO:0008006" key="4">
    <source>
        <dbReference type="Google" id="ProtNLM"/>
    </source>
</evidence>
<evidence type="ECO:0000313" key="3">
    <source>
        <dbReference type="Proteomes" id="UP000499080"/>
    </source>
</evidence>
<dbReference type="OrthoDB" id="6434852at2759"/>
<feature type="chain" id="PRO_5021194480" description="DUF19 domain-containing protein" evidence="1">
    <location>
        <begin position="17"/>
        <end position="128"/>
    </location>
</feature>
<keyword evidence="1" id="KW-0732">Signal</keyword>
<proteinExistence type="predicted"/>
<organism evidence="2 3">
    <name type="scientific">Araneus ventricosus</name>
    <name type="common">Orbweaver spider</name>
    <name type="synonym">Epeira ventricosa</name>
    <dbReference type="NCBI Taxonomy" id="182803"/>
    <lineage>
        <taxon>Eukaryota</taxon>
        <taxon>Metazoa</taxon>
        <taxon>Ecdysozoa</taxon>
        <taxon>Arthropoda</taxon>
        <taxon>Chelicerata</taxon>
        <taxon>Arachnida</taxon>
        <taxon>Araneae</taxon>
        <taxon>Araneomorphae</taxon>
        <taxon>Entelegynae</taxon>
        <taxon>Araneoidea</taxon>
        <taxon>Araneidae</taxon>
        <taxon>Araneus</taxon>
    </lineage>
</organism>
<dbReference type="AlphaFoldDB" id="A0A4Y2G0E7"/>
<reference evidence="2 3" key="1">
    <citation type="journal article" date="2019" name="Sci. Rep.">
        <title>Orb-weaving spider Araneus ventricosus genome elucidates the spidroin gene catalogue.</title>
        <authorList>
            <person name="Kono N."/>
            <person name="Nakamura H."/>
            <person name="Ohtoshi R."/>
            <person name="Moran D.A.P."/>
            <person name="Shinohara A."/>
            <person name="Yoshida Y."/>
            <person name="Fujiwara M."/>
            <person name="Mori M."/>
            <person name="Tomita M."/>
            <person name="Arakawa K."/>
        </authorList>
    </citation>
    <scope>NUCLEOTIDE SEQUENCE [LARGE SCALE GENOMIC DNA]</scope>
</reference>
<protein>
    <recommendedName>
        <fullName evidence="4">DUF19 domain-containing protein</fullName>
    </recommendedName>
</protein>
<evidence type="ECO:0000313" key="2">
    <source>
        <dbReference type="EMBL" id="GBM46155.1"/>
    </source>
</evidence>
<accession>A0A4Y2G0E7</accession>
<feature type="signal peptide" evidence="1">
    <location>
        <begin position="1"/>
        <end position="16"/>
    </location>
</feature>
<keyword evidence="3" id="KW-1185">Reference proteome</keyword>
<dbReference type="Proteomes" id="UP000499080">
    <property type="component" value="Unassembled WGS sequence"/>
</dbReference>
<dbReference type="EMBL" id="BGPR01001126">
    <property type="protein sequence ID" value="GBM46155.1"/>
    <property type="molecule type" value="Genomic_DNA"/>
</dbReference>
<name>A0A4Y2G0E7_ARAVE</name>
<gene>
    <name evidence="2" type="ORF">AVEN_48681_1</name>
</gene>